<dbReference type="RefSeq" id="WP_284137086.1">
    <property type="nucleotide sequence ID" value="NZ_JASJUT010000003.1"/>
</dbReference>
<sequence length="192" mass="21662">MGKTTVIAISGVSGSGKTSLVKRLAEKLDCPYLVFDDYIDADTYPKNMKLWLQRGCNVDEITTPRFVAALKHLKLHTKAPFIVIEEPFGQCRSAMAQHTDYAILLDIPLEICLARVISRNINSPYSDSLTAIPKYLSEYEDYLRDVYSNVLEQTRDSCDLRINSVMPKQALADFVLQELVVNCSFKHTDPPL</sequence>
<protein>
    <submittedName>
        <fullName evidence="1">AAA family ATPase</fullName>
    </submittedName>
</protein>
<gene>
    <name evidence="1" type="ORF">QNM18_09965</name>
</gene>
<dbReference type="InterPro" id="IPR027417">
    <property type="entry name" value="P-loop_NTPase"/>
</dbReference>
<keyword evidence="2" id="KW-1185">Reference proteome</keyword>
<dbReference type="EMBL" id="JASJUT010000003">
    <property type="protein sequence ID" value="MDK2595369.1"/>
    <property type="molecule type" value="Genomic_DNA"/>
</dbReference>
<dbReference type="Proteomes" id="UP001231915">
    <property type="component" value="Unassembled WGS sequence"/>
</dbReference>
<name>A0ABT7EJZ7_9GAMM</name>
<evidence type="ECO:0000313" key="2">
    <source>
        <dbReference type="Proteomes" id="UP001231915"/>
    </source>
</evidence>
<reference evidence="1 2" key="1">
    <citation type="submission" date="2023-05" db="EMBL/GenBank/DDBJ databases">
        <title>Pseudoalteromonas ardens sp. nov., Pseudoalteromonas obscura sp. nov., and Pseudoalteromonas umbrosa sp. nov., isolated from the coral Montipora capitata.</title>
        <authorList>
            <person name="Thomas E.M."/>
            <person name="Smith E.M."/>
            <person name="Papke E."/>
            <person name="Shlafstein M.D."/>
            <person name="Oline D.K."/>
            <person name="Videau P."/>
            <person name="Saw J.H."/>
            <person name="Strangman W.K."/>
            <person name="Ushijima B."/>
        </authorList>
    </citation>
    <scope>NUCLEOTIDE SEQUENCE [LARGE SCALE GENOMIC DNA]</scope>
    <source>
        <strain evidence="1 2">P94</strain>
    </source>
</reference>
<proteinExistence type="predicted"/>
<dbReference type="SUPFAM" id="SSF52540">
    <property type="entry name" value="P-loop containing nucleoside triphosphate hydrolases"/>
    <property type="match status" value="1"/>
</dbReference>
<evidence type="ECO:0000313" key="1">
    <source>
        <dbReference type="EMBL" id="MDK2595369.1"/>
    </source>
</evidence>
<accession>A0ABT7EJZ7</accession>
<dbReference type="Gene3D" id="3.40.50.300">
    <property type="entry name" value="P-loop containing nucleotide triphosphate hydrolases"/>
    <property type="match status" value="1"/>
</dbReference>
<organism evidence="1 2">
    <name type="scientific">Pseudoalteromonas obscura</name>
    <dbReference type="NCBI Taxonomy" id="3048491"/>
    <lineage>
        <taxon>Bacteria</taxon>
        <taxon>Pseudomonadati</taxon>
        <taxon>Pseudomonadota</taxon>
        <taxon>Gammaproteobacteria</taxon>
        <taxon>Alteromonadales</taxon>
        <taxon>Pseudoalteromonadaceae</taxon>
        <taxon>Pseudoalteromonas</taxon>
    </lineage>
</organism>
<comment type="caution">
    <text evidence="1">The sequence shown here is derived from an EMBL/GenBank/DDBJ whole genome shotgun (WGS) entry which is preliminary data.</text>
</comment>